<accession>A0A9X1QQT6</accession>
<feature type="transmembrane region" description="Helical" evidence="6">
    <location>
        <begin position="414"/>
        <end position="436"/>
    </location>
</feature>
<protein>
    <submittedName>
        <fullName evidence="7">MFS transporter</fullName>
    </submittedName>
</protein>
<feature type="transmembrane region" description="Helical" evidence="6">
    <location>
        <begin position="93"/>
        <end position="116"/>
    </location>
</feature>
<dbReference type="EMBL" id="JAKFGM010000003">
    <property type="protein sequence ID" value="MCF2515779.1"/>
    <property type="molecule type" value="Genomic_DNA"/>
</dbReference>
<dbReference type="PANTHER" id="PTHR42718:SF9">
    <property type="entry name" value="MAJOR FACILITATOR SUPERFAMILY MULTIDRUG TRANSPORTER MFSC"/>
    <property type="match status" value="1"/>
</dbReference>
<evidence type="ECO:0000256" key="4">
    <source>
        <dbReference type="ARBA" id="ARBA00022989"/>
    </source>
</evidence>
<evidence type="ECO:0000256" key="3">
    <source>
        <dbReference type="ARBA" id="ARBA00022692"/>
    </source>
</evidence>
<dbReference type="SUPFAM" id="SSF103473">
    <property type="entry name" value="MFS general substrate transporter"/>
    <property type="match status" value="1"/>
</dbReference>
<name>A0A9X1QQT6_9SPHN</name>
<dbReference type="GO" id="GO:0016020">
    <property type="term" value="C:membrane"/>
    <property type="evidence" value="ECO:0007669"/>
    <property type="project" value="UniProtKB-SubCell"/>
</dbReference>
<feature type="transmembrane region" description="Helical" evidence="6">
    <location>
        <begin position="251"/>
        <end position="270"/>
    </location>
</feature>
<comment type="subcellular location">
    <subcellularLocation>
        <location evidence="1">Membrane</location>
        <topology evidence="1">Multi-pass membrane protein</topology>
    </subcellularLocation>
</comment>
<evidence type="ECO:0000313" key="7">
    <source>
        <dbReference type="EMBL" id="MCF2515779.1"/>
    </source>
</evidence>
<dbReference type="AlphaFoldDB" id="A0A9X1QQT6"/>
<feature type="transmembrane region" description="Helical" evidence="6">
    <location>
        <begin position="282"/>
        <end position="302"/>
    </location>
</feature>
<feature type="transmembrane region" description="Helical" evidence="6">
    <location>
        <begin position="68"/>
        <end position="86"/>
    </location>
</feature>
<dbReference type="RefSeq" id="WP_235068488.1">
    <property type="nucleotide sequence ID" value="NZ_JAKFGM010000003.1"/>
</dbReference>
<evidence type="ECO:0000256" key="1">
    <source>
        <dbReference type="ARBA" id="ARBA00004141"/>
    </source>
</evidence>
<evidence type="ECO:0000256" key="5">
    <source>
        <dbReference type="ARBA" id="ARBA00023136"/>
    </source>
</evidence>
<proteinExistence type="predicted"/>
<keyword evidence="2" id="KW-0813">Transport</keyword>
<dbReference type="Gene3D" id="1.20.1250.20">
    <property type="entry name" value="MFS general substrate transporter like domains"/>
    <property type="match status" value="1"/>
</dbReference>
<dbReference type="InterPro" id="IPR011701">
    <property type="entry name" value="MFS"/>
</dbReference>
<feature type="transmembrane region" description="Helical" evidence="6">
    <location>
        <begin position="219"/>
        <end position="239"/>
    </location>
</feature>
<reference evidence="7" key="1">
    <citation type="submission" date="2022-01" db="EMBL/GenBank/DDBJ databases">
        <authorList>
            <person name="Jo J.-H."/>
            <person name="Im W.-T."/>
        </authorList>
    </citation>
    <scope>NUCLEOTIDE SEQUENCE</scope>
    <source>
        <strain evidence="7">G124</strain>
    </source>
</reference>
<feature type="transmembrane region" description="Helical" evidence="6">
    <location>
        <begin position="122"/>
        <end position="142"/>
    </location>
</feature>
<evidence type="ECO:0000256" key="6">
    <source>
        <dbReference type="SAM" id="Phobius"/>
    </source>
</evidence>
<evidence type="ECO:0000256" key="2">
    <source>
        <dbReference type="ARBA" id="ARBA00022448"/>
    </source>
</evidence>
<keyword evidence="8" id="KW-1185">Reference proteome</keyword>
<dbReference type="PANTHER" id="PTHR42718">
    <property type="entry name" value="MAJOR FACILITATOR SUPERFAMILY MULTIDRUG TRANSPORTER MFSC"/>
    <property type="match status" value="1"/>
</dbReference>
<dbReference type="Proteomes" id="UP001139410">
    <property type="component" value="Unassembled WGS sequence"/>
</dbReference>
<feature type="transmembrane region" description="Helical" evidence="6">
    <location>
        <begin position="154"/>
        <end position="175"/>
    </location>
</feature>
<evidence type="ECO:0000313" key="8">
    <source>
        <dbReference type="Proteomes" id="UP001139410"/>
    </source>
</evidence>
<feature type="transmembrane region" description="Helical" evidence="6">
    <location>
        <begin position="187"/>
        <end position="207"/>
    </location>
</feature>
<keyword evidence="4 6" id="KW-1133">Transmembrane helix</keyword>
<gene>
    <name evidence="7" type="ORF">LVY65_12000</name>
</gene>
<keyword evidence="3 6" id="KW-0812">Transmembrane</keyword>
<comment type="caution">
    <text evidence="7">The sequence shown here is derived from an EMBL/GenBank/DDBJ whole genome shotgun (WGS) entry which is preliminary data.</text>
</comment>
<feature type="transmembrane region" description="Helical" evidence="6">
    <location>
        <begin position="30"/>
        <end position="56"/>
    </location>
</feature>
<feature type="transmembrane region" description="Helical" evidence="6">
    <location>
        <begin position="322"/>
        <end position="344"/>
    </location>
</feature>
<feature type="transmembrane region" description="Helical" evidence="6">
    <location>
        <begin position="381"/>
        <end position="402"/>
    </location>
</feature>
<dbReference type="InterPro" id="IPR036259">
    <property type="entry name" value="MFS_trans_sf"/>
</dbReference>
<keyword evidence="5 6" id="KW-0472">Membrane</keyword>
<feature type="transmembrane region" description="Helical" evidence="6">
    <location>
        <begin position="501"/>
        <end position="523"/>
    </location>
</feature>
<organism evidence="7 8">
    <name type="scientific">Sphingomonas cremea</name>
    <dbReference type="NCBI Taxonomy" id="2904799"/>
    <lineage>
        <taxon>Bacteria</taxon>
        <taxon>Pseudomonadati</taxon>
        <taxon>Pseudomonadota</taxon>
        <taxon>Alphaproteobacteria</taxon>
        <taxon>Sphingomonadales</taxon>
        <taxon>Sphingomonadaceae</taxon>
        <taxon>Sphingomonas</taxon>
    </lineage>
</organism>
<dbReference type="Pfam" id="PF07690">
    <property type="entry name" value="MFS_1"/>
    <property type="match status" value="1"/>
</dbReference>
<dbReference type="GO" id="GO:0022857">
    <property type="term" value="F:transmembrane transporter activity"/>
    <property type="evidence" value="ECO:0007669"/>
    <property type="project" value="InterPro"/>
</dbReference>
<sequence>MAESYQFKPHERPIIPGSPFNPDHPNYRMWAYGAIGVLAALTGGLGNSLVTANLAFFQGTLGLTSVEAAWIPAAYVTTNVCSNLLLVKFRQQFGLGLFIKLMLTFYILTVVTHLFVHDFWSAILIRAASGIAAAGLITLGILAMFQAMPAPKRIYAILIGISVPQLATPIARMIAPELLEWGDWRMAYFFELGLALLTLAAVLALPLPPSQREKVFERADFITIGLMFPGIGLLCAALSLGRTLWWTSQPWIGWALIGAILLICAGIAVEHRRERPLLTTRWLSQWIIIRIALIAIFMRILLSEQTFGSIGLLSVLGMGVDQFRTLYVIVTLASIAGLLTAIVTFQPQSPARGIQVACLLIAVGAFMDAGATNLTRPANLYLSQALIGFGALLFIGPAMVIGVSRTLLAGPQNFISWIVLFSATQNLGGLAGSAIFGTLQTVREKIHSHNLVEQVLLTNPTVAGRLSGSARQVGGVVADPVLRSSEGAALLGRDVAREANILAFNDIFFVIGILACLLFLWGVSIELRMRQRGEISPIILLAQRVAAMAAGAPRKDSQHHDIG</sequence>